<evidence type="ECO:0000313" key="1">
    <source>
        <dbReference type="EMBL" id="TDL14615.1"/>
    </source>
</evidence>
<organism evidence="1 2">
    <name type="scientific">Rickenella mellea</name>
    <dbReference type="NCBI Taxonomy" id="50990"/>
    <lineage>
        <taxon>Eukaryota</taxon>
        <taxon>Fungi</taxon>
        <taxon>Dikarya</taxon>
        <taxon>Basidiomycota</taxon>
        <taxon>Agaricomycotina</taxon>
        <taxon>Agaricomycetes</taxon>
        <taxon>Hymenochaetales</taxon>
        <taxon>Rickenellaceae</taxon>
        <taxon>Rickenella</taxon>
    </lineage>
</organism>
<keyword evidence="2" id="KW-1185">Reference proteome</keyword>
<dbReference type="EMBL" id="ML170321">
    <property type="protein sequence ID" value="TDL14615.1"/>
    <property type="molecule type" value="Genomic_DNA"/>
</dbReference>
<dbReference type="STRING" id="50990.A0A4Y7PH50"/>
<accession>A0A4Y7PH50</accession>
<reference evidence="1 2" key="1">
    <citation type="submission" date="2018-06" db="EMBL/GenBank/DDBJ databases">
        <title>A transcriptomic atlas of mushroom development highlights an independent origin of complex multicellularity.</title>
        <authorList>
            <consortium name="DOE Joint Genome Institute"/>
            <person name="Krizsan K."/>
            <person name="Almasi E."/>
            <person name="Merenyi Z."/>
            <person name="Sahu N."/>
            <person name="Viragh M."/>
            <person name="Koszo T."/>
            <person name="Mondo S."/>
            <person name="Kiss B."/>
            <person name="Balint B."/>
            <person name="Kues U."/>
            <person name="Barry K."/>
            <person name="Hegedus J.C."/>
            <person name="Henrissat B."/>
            <person name="Johnson J."/>
            <person name="Lipzen A."/>
            <person name="Ohm R."/>
            <person name="Nagy I."/>
            <person name="Pangilinan J."/>
            <person name="Yan J."/>
            <person name="Xiong Y."/>
            <person name="Grigoriev I.V."/>
            <person name="Hibbett D.S."/>
            <person name="Nagy L.G."/>
        </authorList>
    </citation>
    <scope>NUCLEOTIDE SEQUENCE [LARGE SCALE GENOMIC DNA]</scope>
    <source>
        <strain evidence="1 2">SZMC22713</strain>
    </source>
</reference>
<name>A0A4Y7PH50_9AGAM</name>
<feature type="non-terminal residue" evidence="1">
    <location>
        <position position="1"/>
    </location>
</feature>
<evidence type="ECO:0000313" key="2">
    <source>
        <dbReference type="Proteomes" id="UP000294933"/>
    </source>
</evidence>
<evidence type="ECO:0008006" key="3">
    <source>
        <dbReference type="Google" id="ProtNLM"/>
    </source>
</evidence>
<dbReference type="Proteomes" id="UP000294933">
    <property type="component" value="Unassembled WGS sequence"/>
</dbReference>
<protein>
    <recommendedName>
        <fullName evidence="3">BTB domain-containing protein</fullName>
    </recommendedName>
</protein>
<dbReference type="VEuPathDB" id="FungiDB:BD410DRAFT_733806"/>
<dbReference type="OrthoDB" id="2367075at2759"/>
<dbReference type="AlphaFoldDB" id="A0A4Y7PH50"/>
<gene>
    <name evidence="1" type="ORF">BD410DRAFT_733806</name>
</gene>
<sequence length="215" mass="24564">VEDCLFKLPRESFEQSETFRGMFALPPTDVEEGTSDANPIRLEGVKSCDFVAFLKVLIPMAKEGATETLSLHEWLAALELAHKWEFKNTRQRAIEAIDELPMREVEKIQIIQKYGINEWTCPTYEKLLLREHPLTAHEMKSLGYEFSSKMAAARERLVVASHNKNGWRCYSELLCRICRRTINPPDSCPCGHSLRSCIPTSPVIREIFGDPVVIL</sequence>
<proteinExistence type="predicted"/>